<feature type="domain" description="BZIP" evidence="4">
    <location>
        <begin position="204"/>
        <end position="267"/>
    </location>
</feature>
<dbReference type="CDD" id="cd12193">
    <property type="entry name" value="bZIP_GCN4"/>
    <property type="match status" value="1"/>
</dbReference>
<organism evidence="5 6">
    <name type="scientific">Basidiobolus meristosporus CBS 931.73</name>
    <dbReference type="NCBI Taxonomy" id="1314790"/>
    <lineage>
        <taxon>Eukaryota</taxon>
        <taxon>Fungi</taxon>
        <taxon>Fungi incertae sedis</taxon>
        <taxon>Zoopagomycota</taxon>
        <taxon>Entomophthoromycotina</taxon>
        <taxon>Basidiobolomycetes</taxon>
        <taxon>Basidiobolales</taxon>
        <taxon>Basidiobolaceae</taxon>
        <taxon>Basidiobolus</taxon>
    </lineage>
</organism>
<evidence type="ECO:0000313" key="5">
    <source>
        <dbReference type="EMBL" id="ORX95637.1"/>
    </source>
</evidence>
<evidence type="ECO:0000256" key="3">
    <source>
        <dbReference type="ARBA" id="ARBA00023163"/>
    </source>
</evidence>
<protein>
    <recommendedName>
        <fullName evidence="4">BZIP domain-containing protein</fullName>
    </recommendedName>
</protein>
<evidence type="ECO:0000313" key="6">
    <source>
        <dbReference type="Proteomes" id="UP000193498"/>
    </source>
</evidence>
<dbReference type="PROSITE" id="PS50217">
    <property type="entry name" value="BZIP"/>
    <property type="match status" value="1"/>
</dbReference>
<proteinExistence type="predicted"/>
<dbReference type="InParanoid" id="A0A1Y1YCC8"/>
<dbReference type="PANTHER" id="PTHR11462:SF35">
    <property type="entry name" value="TRANSCRIPTION FACTOR JRA"/>
    <property type="match status" value="1"/>
</dbReference>
<keyword evidence="6" id="KW-1185">Reference proteome</keyword>
<dbReference type="InterPro" id="IPR004827">
    <property type="entry name" value="bZIP"/>
</dbReference>
<comment type="caution">
    <text evidence="5">The sequence shown here is derived from an EMBL/GenBank/DDBJ whole genome shotgun (WGS) entry which is preliminary data.</text>
</comment>
<dbReference type="OrthoDB" id="2257100at2759"/>
<evidence type="ECO:0000256" key="1">
    <source>
        <dbReference type="ARBA" id="ARBA00023015"/>
    </source>
</evidence>
<keyword evidence="1" id="KW-0805">Transcription regulation</keyword>
<dbReference type="PANTHER" id="PTHR11462">
    <property type="entry name" value="JUN TRANSCRIPTION FACTOR-RELATED"/>
    <property type="match status" value="1"/>
</dbReference>
<dbReference type="GO" id="GO:0000981">
    <property type="term" value="F:DNA-binding transcription factor activity, RNA polymerase II-specific"/>
    <property type="evidence" value="ECO:0007669"/>
    <property type="project" value="TreeGrafter"/>
</dbReference>
<evidence type="ECO:0000256" key="2">
    <source>
        <dbReference type="ARBA" id="ARBA00023125"/>
    </source>
</evidence>
<dbReference type="SUPFAM" id="SSF57959">
    <property type="entry name" value="Leucine zipper domain"/>
    <property type="match status" value="1"/>
</dbReference>
<dbReference type="Pfam" id="PF07716">
    <property type="entry name" value="bZIP_2"/>
    <property type="match status" value="1"/>
</dbReference>
<dbReference type="SMART" id="SM00338">
    <property type="entry name" value="BRLZ"/>
    <property type="match status" value="1"/>
</dbReference>
<sequence>MSLSVFPPEFSFEHTAEVKFSTNMNTVCETPLFFPPLEGTSASIPTSEEVEQLSFFDQWLANDCQGSAFNSSEELISTLGDFEIVPYGDSTGLSAESLDAFNVPLIDSSMFSDFPSPASHSQYDFLSEFPETNLPTPCESMMSPAYSHFLGTHSPVNIQLPSPVQTPTMSPIPFKEVSLLPLARSEAEPLCTGSNKRAYSEDISEDVTAKRKRNTEAARRSRQRKVQRLNELDKRTEELLAENTCLSTKIAILESEKEHQRQKDLELRIRIQTLENQLSEAHRLLTER</sequence>
<keyword evidence="2" id="KW-0238">DNA-binding</keyword>
<reference evidence="5 6" key="1">
    <citation type="submission" date="2016-07" db="EMBL/GenBank/DDBJ databases">
        <title>Pervasive Adenine N6-methylation of Active Genes in Fungi.</title>
        <authorList>
            <consortium name="DOE Joint Genome Institute"/>
            <person name="Mondo S.J."/>
            <person name="Dannebaum R.O."/>
            <person name="Kuo R.C."/>
            <person name="Labutti K."/>
            <person name="Haridas S."/>
            <person name="Kuo A."/>
            <person name="Salamov A."/>
            <person name="Ahrendt S.R."/>
            <person name="Lipzen A."/>
            <person name="Sullivan W."/>
            <person name="Andreopoulos W.B."/>
            <person name="Clum A."/>
            <person name="Lindquist E."/>
            <person name="Daum C."/>
            <person name="Ramamoorthy G.K."/>
            <person name="Gryganskyi A."/>
            <person name="Culley D."/>
            <person name="Magnuson J.K."/>
            <person name="James T.Y."/>
            <person name="O'Malley M.A."/>
            <person name="Stajich J.E."/>
            <person name="Spatafora J.W."/>
            <person name="Visel A."/>
            <person name="Grigoriev I.V."/>
        </authorList>
    </citation>
    <scope>NUCLEOTIDE SEQUENCE [LARGE SCALE GENOMIC DNA]</scope>
    <source>
        <strain evidence="5 6">CBS 931.73</strain>
    </source>
</reference>
<gene>
    <name evidence="5" type="ORF">K493DRAFT_314906</name>
</gene>
<keyword evidence="3" id="KW-0804">Transcription</keyword>
<dbReference type="EMBL" id="MCFE01000171">
    <property type="protein sequence ID" value="ORX95637.1"/>
    <property type="molecule type" value="Genomic_DNA"/>
</dbReference>
<dbReference type="STRING" id="1314790.A0A1Y1YCC8"/>
<dbReference type="InterPro" id="IPR046347">
    <property type="entry name" value="bZIP_sf"/>
</dbReference>
<dbReference type="GO" id="GO:0005667">
    <property type="term" value="C:transcription regulator complex"/>
    <property type="evidence" value="ECO:0007669"/>
    <property type="project" value="TreeGrafter"/>
</dbReference>
<dbReference type="PROSITE" id="PS00036">
    <property type="entry name" value="BZIP_BASIC"/>
    <property type="match status" value="1"/>
</dbReference>
<dbReference type="AlphaFoldDB" id="A0A1Y1YCC8"/>
<dbReference type="GO" id="GO:0000978">
    <property type="term" value="F:RNA polymerase II cis-regulatory region sequence-specific DNA binding"/>
    <property type="evidence" value="ECO:0007669"/>
    <property type="project" value="TreeGrafter"/>
</dbReference>
<accession>A0A1Y1YCC8</accession>
<evidence type="ECO:0000259" key="4">
    <source>
        <dbReference type="PROSITE" id="PS50217"/>
    </source>
</evidence>
<dbReference type="Proteomes" id="UP000193498">
    <property type="component" value="Unassembled WGS sequence"/>
</dbReference>
<name>A0A1Y1YCC8_9FUNG</name>
<dbReference type="Gene3D" id="3.30.160.60">
    <property type="entry name" value="Classic Zinc Finger"/>
    <property type="match status" value="1"/>
</dbReference>
<dbReference type="InterPro" id="IPR050946">
    <property type="entry name" value="AP-1_TF_bZIP"/>
</dbReference>